<evidence type="ECO:0000256" key="5">
    <source>
        <dbReference type="ARBA" id="ARBA00023157"/>
    </source>
</evidence>
<evidence type="ECO:0000256" key="2">
    <source>
        <dbReference type="ARBA" id="ARBA00022795"/>
    </source>
</evidence>
<keyword evidence="6 9" id="KW-0010">Activator</keyword>
<dbReference type="RefSeq" id="WP_017515366.1">
    <property type="nucleotide sequence ID" value="NZ_CP037900.1"/>
</dbReference>
<keyword evidence="10" id="KW-0282">Flagellum</keyword>
<dbReference type="Gene3D" id="1.10.4000.10">
    <property type="entry name" value="Flagellar transcriptional activator FlhD"/>
    <property type="match status" value="1"/>
</dbReference>
<gene>
    <name evidence="9 10" type="primary">flhD</name>
    <name evidence="10" type="ORF">DDF84_007760</name>
</gene>
<keyword evidence="3 9" id="KW-0805">Transcription regulation</keyword>
<evidence type="ECO:0000256" key="8">
    <source>
        <dbReference type="ARBA" id="ARBA00025431"/>
    </source>
</evidence>
<evidence type="ECO:0000256" key="4">
    <source>
        <dbReference type="ARBA" id="ARBA00023125"/>
    </source>
</evidence>
<keyword evidence="1 9" id="KW-0963">Cytoplasm</keyword>
<evidence type="ECO:0000256" key="1">
    <source>
        <dbReference type="ARBA" id="ARBA00022490"/>
    </source>
</evidence>
<dbReference type="OrthoDB" id="5298036at2"/>
<evidence type="ECO:0000256" key="6">
    <source>
        <dbReference type="ARBA" id="ARBA00023159"/>
    </source>
</evidence>
<comment type="subcellular location">
    <subcellularLocation>
        <location evidence="9">Cytoplasm</location>
    </subcellularLocation>
</comment>
<dbReference type="HAMAP" id="MF_00725">
    <property type="entry name" value="FlhD"/>
    <property type="match status" value="1"/>
</dbReference>
<dbReference type="Proteomes" id="UP000253772">
    <property type="component" value="Chromosome c1"/>
</dbReference>
<dbReference type="GO" id="GO:0044780">
    <property type="term" value="P:bacterial-type flagellum assembly"/>
    <property type="evidence" value="ECO:0007669"/>
    <property type="project" value="InterPro"/>
</dbReference>
<dbReference type="GO" id="GO:0003677">
    <property type="term" value="F:DNA binding"/>
    <property type="evidence" value="ECO:0007669"/>
    <property type="project" value="UniProtKB-UniRule"/>
</dbReference>
<evidence type="ECO:0000313" key="11">
    <source>
        <dbReference type="Proteomes" id="UP000253772"/>
    </source>
</evidence>
<protein>
    <recommendedName>
        <fullName evidence="9">Flagellar transcriptional regulator FlhD</fullName>
    </recommendedName>
</protein>
<dbReference type="GO" id="GO:0045893">
    <property type="term" value="P:positive regulation of DNA-templated transcription"/>
    <property type="evidence" value="ECO:0007669"/>
    <property type="project" value="InterPro"/>
</dbReference>
<comment type="similarity">
    <text evidence="9">Belongs to the FlhD family.</text>
</comment>
<keyword evidence="2 9" id="KW-1005">Bacterial flagellum biogenesis</keyword>
<evidence type="ECO:0000256" key="9">
    <source>
        <dbReference type="HAMAP-Rule" id="MF_00725"/>
    </source>
</evidence>
<evidence type="ECO:0000256" key="7">
    <source>
        <dbReference type="ARBA" id="ARBA00023163"/>
    </source>
</evidence>
<dbReference type="InterPro" id="IPR036194">
    <property type="entry name" value="FlhD_sf"/>
</dbReference>
<keyword evidence="4 9" id="KW-0238">DNA-binding</keyword>
<name>A0A482INA4_9BURK</name>
<comment type="function">
    <text evidence="8 9">Functions in complex with FlhC as a master transcriptional regulator that regulates transcription of several flagellar and non-flagellar operons by binding to their promoter region. Activates expression of class 2 flagellar genes, including fliA, which is a flagellum-specific sigma factor that turns on the class 3 genes. Also regulates genes whose products function in a variety of physiological pathways.</text>
</comment>
<keyword evidence="10" id="KW-0969">Cilium</keyword>
<feature type="disulfide bond" description="Interchain" evidence="9">
    <location>
        <position position="65"/>
    </location>
</feature>
<sequence>MEVDDRVISISDFNLSYLLLAQRMILAHDAEAMFRLGVSQEVAEIIGGLSSAQLVKLARTNILLCAFRFDNHSLLATLANGSPQHDLQQMHMAILLSAHPLDSIN</sequence>
<dbReference type="GO" id="GO:1902208">
    <property type="term" value="P:regulation of bacterial-type flagellum assembly"/>
    <property type="evidence" value="ECO:0007669"/>
    <property type="project" value="UniProtKB-UniRule"/>
</dbReference>
<organism evidence="10 11">
    <name type="scientific">Cupriavidus metallidurans</name>
    <dbReference type="NCBI Taxonomy" id="119219"/>
    <lineage>
        <taxon>Bacteria</taxon>
        <taxon>Pseudomonadati</taxon>
        <taxon>Pseudomonadota</taxon>
        <taxon>Betaproteobacteria</taxon>
        <taxon>Burkholderiales</taxon>
        <taxon>Burkholderiaceae</taxon>
        <taxon>Cupriavidus</taxon>
    </lineage>
</organism>
<keyword evidence="7 9" id="KW-0804">Transcription</keyword>
<dbReference type="Pfam" id="PF05247">
    <property type="entry name" value="FlhD"/>
    <property type="match status" value="1"/>
</dbReference>
<comment type="domain">
    <text evidence="9">The C-terminal region contains a putative helix-turn-helix (HTH) motif, suggesting that this region may bind DNA.</text>
</comment>
<comment type="subunit">
    <text evidence="9">Homodimer; disulfide-linked. Forms a heterohexamer composed of two FlhC and four FlhD subunits. Each FlhC binds a FlhD dimer, forming a heterotrimer, and a hexamer assembles by dimerization of two heterotrimers.</text>
</comment>
<dbReference type="EMBL" id="CP037900">
    <property type="protein sequence ID" value="QBP09661.1"/>
    <property type="molecule type" value="Genomic_DNA"/>
</dbReference>
<proteinExistence type="inferred from homology"/>
<evidence type="ECO:0000313" key="10">
    <source>
        <dbReference type="EMBL" id="QBP09661.1"/>
    </source>
</evidence>
<keyword evidence="10" id="KW-0966">Cell projection</keyword>
<dbReference type="GO" id="GO:0005737">
    <property type="term" value="C:cytoplasm"/>
    <property type="evidence" value="ECO:0007669"/>
    <property type="project" value="UniProtKB-SubCell"/>
</dbReference>
<keyword evidence="5 9" id="KW-1015">Disulfide bond</keyword>
<dbReference type="AlphaFoldDB" id="A0A482INA4"/>
<accession>A0A482INA4</accession>
<dbReference type="InterPro" id="IPR023559">
    <property type="entry name" value="Flagellar_FlhD"/>
</dbReference>
<evidence type="ECO:0000256" key="3">
    <source>
        <dbReference type="ARBA" id="ARBA00023015"/>
    </source>
</evidence>
<reference evidence="10 11" key="1">
    <citation type="submission" date="2019-03" db="EMBL/GenBank/DDBJ databases">
        <title>Comparative insights into the high quality Complete genome sequence of highly metal resistant Cupriavidus metallidurans strain BS1 isolated from a gold-copper mine.</title>
        <authorList>
            <person name="Mazhar H.S."/>
            <person name="Rensing C."/>
        </authorList>
    </citation>
    <scope>NUCLEOTIDE SEQUENCE [LARGE SCALE GENOMIC DNA]</scope>
    <source>
        <strain evidence="10 11">BS1</strain>
    </source>
</reference>
<dbReference type="NCBIfam" id="NF002783">
    <property type="entry name" value="PRK02909.1-1"/>
    <property type="match status" value="1"/>
</dbReference>
<dbReference type="SUPFAM" id="SSF63592">
    <property type="entry name" value="Flagellar transcriptional activator FlhD"/>
    <property type="match status" value="1"/>
</dbReference>